<dbReference type="EMBL" id="QPJB01000002">
    <property type="protein sequence ID" value="RCW37154.1"/>
    <property type="molecule type" value="Genomic_DNA"/>
</dbReference>
<evidence type="ECO:0000259" key="10">
    <source>
        <dbReference type="Pfam" id="PF06974"/>
    </source>
</evidence>
<comment type="caution">
    <text evidence="12">The sequence shown here is derived from an EMBL/GenBank/DDBJ whole genome shotgun (WGS) entry which is preliminary data.</text>
</comment>
<evidence type="ECO:0000313" key="14">
    <source>
        <dbReference type="Proteomes" id="UP000253065"/>
    </source>
</evidence>
<comment type="similarity">
    <text evidence="3">Belongs to the long-chain O-acyltransferase family.</text>
</comment>
<evidence type="ECO:0000259" key="9">
    <source>
        <dbReference type="Pfam" id="PF03007"/>
    </source>
</evidence>
<dbReference type="GO" id="GO:0006071">
    <property type="term" value="P:glycerol metabolic process"/>
    <property type="evidence" value="ECO:0007669"/>
    <property type="project" value="UniProtKB-KW"/>
</dbReference>
<feature type="domain" description="O-acyltransferase WSD1-like N-terminal" evidence="9">
    <location>
        <begin position="2"/>
        <end position="261"/>
    </location>
</feature>
<evidence type="ECO:0000256" key="6">
    <source>
        <dbReference type="ARBA" id="ARBA00022798"/>
    </source>
</evidence>
<accession>A0A368VBY4</accession>
<dbReference type="Proteomes" id="UP000252795">
    <property type="component" value="Unassembled WGS sequence"/>
</dbReference>
<comment type="pathway">
    <text evidence="2">Lipid metabolism.</text>
</comment>
<dbReference type="AlphaFoldDB" id="A0A368VBY4"/>
<keyword evidence="7 12" id="KW-0012">Acyltransferase</keyword>
<evidence type="ECO:0000256" key="2">
    <source>
        <dbReference type="ARBA" id="ARBA00005189"/>
    </source>
</evidence>
<dbReference type="GO" id="GO:0004144">
    <property type="term" value="F:diacylglycerol O-acyltransferase activity"/>
    <property type="evidence" value="ECO:0007669"/>
    <property type="project" value="UniProtKB-EC"/>
</dbReference>
<name>A0A368VBY4_MARNT</name>
<keyword evidence="14" id="KW-1185">Reference proteome</keyword>
<evidence type="ECO:0000256" key="7">
    <source>
        <dbReference type="ARBA" id="ARBA00023315"/>
    </source>
</evidence>
<dbReference type="UniPathway" id="UPA00282"/>
<dbReference type="EC" id="2.3.1.20" evidence="4"/>
<evidence type="ECO:0000256" key="5">
    <source>
        <dbReference type="ARBA" id="ARBA00022679"/>
    </source>
</evidence>
<dbReference type="SUPFAM" id="SSF52777">
    <property type="entry name" value="CoA-dependent acyltransferases"/>
    <property type="match status" value="2"/>
</dbReference>
<evidence type="ECO:0000313" key="12">
    <source>
        <dbReference type="EMBL" id="RCW37154.1"/>
    </source>
</evidence>
<dbReference type="Proteomes" id="UP000253065">
    <property type="component" value="Unassembled WGS sequence"/>
</dbReference>
<proteinExistence type="inferred from homology"/>
<evidence type="ECO:0000256" key="1">
    <source>
        <dbReference type="ARBA" id="ARBA00004771"/>
    </source>
</evidence>
<dbReference type="GO" id="GO:0005886">
    <property type="term" value="C:plasma membrane"/>
    <property type="evidence" value="ECO:0007669"/>
    <property type="project" value="TreeGrafter"/>
</dbReference>
<keyword evidence="5 12" id="KW-0808">Transferase</keyword>
<dbReference type="RefSeq" id="WP_113879213.1">
    <property type="nucleotide sequence ID" value="NZ_JAHVKK010000001.1"/>
</dbReference>
<dbReference type="Gene3D" id="3.30.559.10">
    <property type="entry name" value="Chloramphenicol acetyltransferase-like domain"/>
    <property type="match status" value="1"/>
</dbReference>
<comment type="catalytic activity">
    <reaction evidence="8">
        <text>an acyl-CoA + a 1,2-diacyl-sn-glycerol = a triacyl-sn-glycerol + CoA</text>
        <dbReference type="Rhea" id="RHEA:10868"/>
        <dbReference type="ChEBI" id="CHEBI:17815"/>
        <dbReference type="ChEBI" id="CHEBI:57287"/>
        <dbReference type="ChEBI" id="CHEBI:58342"/>
        <dbReference type="ChEBI" id="CHEBI:64615"/>
        <dbReference type="EC" id="2.3.1.20"/>
    </reaction>
</comment>
<evidence type="ECO:0000256" key="3">
    <source>
        <dbReference type="ARBA" id="ARBA00009587"/>
    </source>
</evidence>
<gene>
    <name evidence="12" type="ORF">DET51_102301</name>
    <name evidence="11" type="ORF">DET64_102301</name>
</gene>
<dbReference type="InterPro" id="IPR004255">
    <property type="entry name" value="O-acyltransferase_WSD1_N"/>
</dbReference>
<dbReference type="Pfam" id="PF03007">
    <property type="entry name" value="WS_DGAT_cat"/>
    <property type="match status" value="1"/>
</dbReference>
<organism evidence="12 13">
    <name type="scientific">Marinobacter nauticus</name>
    <name type="common">Marinobacter hydrocarbonoclasticus</name>
    <name type="synonym">Marinobacter aquaeolei</name>
    <dbReference type="NCBI Taxonomy" id="2743"/>
    <lineage>
        <taxon>Bacteria</taxon>
        <taxon>Pseudomonadati</taxon>
        <taxon>Pseudomonadota</taxon>
        <taxon>Gammaproteobacteria</taxon>
        <taxon>Pseudomonadales</taxon>
        <taxon>Marinobacteraceae</taxon>
        <taxon>Marinobacter</taxon>
    </lineage>
</organism>
<dbReference type="InterPro" id="IPR009721">
    <property type="entry name" value="O-acyltransferase_WSD1_C"/>
</dbReference>
<evidence type="ECO:0000256" key="4">
    <source>
        <dbReference type="ARBA" id="ARBA00013244"/>
    </source>
</evidence>
<evidence type="ECO:0000256" key="8">
    <source>
        <dbReference type="ARBA" id="ARBA00048109"/>
    </source>
</evidence>
<evidence type="ECO:0000313" key="13">
    <source>
        <dbReference type="Proteomes" id="UP000252795"/>
    </source>
</evidence>
<sequence length="454" mass="50357">MLPSDSAWLALERPENPMTITIMLRVDGLTPTRFREFLEVYWLAWERFRCRPVWRAPAWYWEKDLTFSAPQHLDVALDRFEPEQLQDWVSERLNEPLPLYRPRWKFWLAPNAQGGAALVLRLHHCYADGLSLLGIFDRLCPASPRQYPAVYGSKEEPRAGAWMAAAQSWLEARMAEAIPAVSGSVDAPSTPGTGKSMAGRALENSLRLVHEFSEFLVTPEDSPSELKRPLLGRRSCRWSSPVPLSRFRTIARATGTTINDVLLACVAAAVKPRLGMTPEQLDEAVMHAAVPVDIRARLPDGVRPEEGEPGNCFGTVFVPLPVDGESALERLFRIKHETRKLKKSWQPGLAWGLTSCAALIPEPGRRPLADRFFGKASAVVSNVPGTPDTRYLAGCEITEQMFWVPQAGDIGLGVSIVSYGGQVQFGVVADEAVMADPAAFVEDCLKELEHFGAD</sequence>
<dbReference type="InterPro" id="IPR045034">
    <property type="entry name" value="O-acyltransferase_WSD1-like"/>
</dbReference>
<dbReference type="PANTHER" id="PTHR31650:SF1">
    <property type="entry name" value="WAX ESTER SYNTHASE_DIACYLGLYCEROL ACYLTRANSFERASE 4-RELATED"/>
    <property type="match status" value="1"/>
</dbReference>
<feature type="domain" description="O-acyltransferase WSD1 C-terminal" evidence="10">
    <location>
        <begin position="310"/>
        <end position="449"/>
    </location>
</feature>
<dbReference type="InterPro" id="IPR023213">
    <property type="entry name" value="CAT-like_dom_sf"/>
</dbReference>
<keyword evidence="6" id="KW-0319">Glycerol metabolism</keyword>
<evidence type="ECO:0000313" key="11">
    <source>
        <dbReference type="EMBL" id="RBP76281.1"/>
    </source>
</evidence>
<protein>
    <recommendedName>
        <fullName evidence="4">diacylglycerol O-acyltransferase</fullName>
        <ecNumber evidence="4">2.3.1.20</ecNumber>
    </recommendedName>
</protein>
<dbReference type="Pfam" id="PF06974">
    <property type="entry name" value="WS_DGAT_C"/>
    <property type="match status" value="1"/>
</dbReference>
<dbReference type="PANTHER" id="PTHR31650">
    <property type="entry name" value="O-ACYLTRANSFERASE (WSD1-LIKE) FAMILY PROTEIN"/>
    <property type="match status" value="1"/>
</dbReference>
<dbReference type="EMBL" id="QNSA01000002">
    <property type="protein sequence ID" value="RBP76281.1"/>
    <property type="molecule type" value="Genomic_DNA"/>
</dbReference>
<dbReference type="GO" id="GO:0019432">
    <property type="term" value="P:triglyceride biosynthetic process"/>
    <property type="evidence" value="ECO:0007669"/>
    <property type="project" value="UniProtKB-UniPathway"/>
</dbReference>
<comment type="pathway">
    <text evidence="1">Glycerolipid metabolism; triacylglycerol biosynthesis.</text>
</comment>
<reference evidence="12 13" key="1">
    <citation type="submission" date="2018-07" db="EMBL/GenBank/DDBJ databases">
        <title>Freshwater and sediment microbial communities from various areas in North America, analyzing microbe dynamics in response to fracking.</title>
        <authorList>
            <person name="Lamendella R."/>
        </authorList>
    </citation>
    <scope>NUCLEOTIDE SEQUENCE [LARGE SCALE GENOMIC DNA]</scope>
    <source>
        <strain evidence="12 13">114E</strain>
        <strain evidence="11 14">114E_o</strain>
    </source>
</reference>